<feature type="compositionally biased region" description="Pro residues" evidence="1">
    <location>
        <begin position="1"/>
        <end position="10"/>
    </location>
</feature>
<evidence type="ECO:0000256" key="1">
    <source>
        <dbReference type="SAM" id="MobiDB-lite"/>
    </source>
</evidence>
<feature type="compositionally biased region" description="Polar residues" evidence="1">
    <location>
        <begin position="22"/>
        <end position="31"/>
    </location>
</feature>
<accession>A0AAN7UW28</accession>
<feature type="compositionally biased region" description="Basic and acidic residues" evidence="1">
    <location>
        <begin position="73"/>
        <end position="82"/>
    </location>
</feature>
<evidence type="ECO:0000313" key="2">
    <source>
        <dbReference type="EMBL" id="KAK5635394.1"/>
    </source>
</evidence>
<comment type="caution">
    <text evidence="2">The sequence shown here is derived from an EMBL/GenBank/DDBJ whole genome shotgun (WGS) entry which is preliminary data.</text>
</comment>
<gene>
    <name evidence="2" type="ORF">RRF57_011106</name>
</gene>
<proteinExistence type="predicted"/>
<sequence length="196" mass="21669">MPDPTPPSTPKRPQHPLLGAEPSSQVSSSQGKHPFPPTPETPHTIWKNPRVSRSLSQVNIGPFLSKDSSGGKSDTDTDELQRRASPTASLGAKFLSRILTIFNVASRRTRREREALSTSRVDNLISLIRDIDKGIPQEGRSEVITKKLLPGDYKALLARLGNSDNDISGFFHEALKYVSVIMVTLKRIMQEPEAVY</sequence>
<dbReference type="EMBL" id="JAWHQM010000052">
    <property type="protein sequence ID" value="KAK5635394.1"/>
    <property type="molecule type" value="Genomic_DNA"/>
</dbReference>
<dbReference type="AlphaFoldDB" id="A0AAN7UW28"/>
<dbReference type="Proteomes" id="UP001305414">
    <property type="component" value="Unassembled WGS sequence"/>
</dbReference>
<organism evidence="2 3">
    <name type="scientific">Xylaria bambusicola</name>
    <dbReference type="NCBI Taxonomy" id="326684"/>
    <lineage>
        <taxon>Eukaryota</taxon>
        <taxon>Fungi</taxon>
        <taxon>Dikarya</taxon>
        <taxon>Ascomycota</taxon>
        <taxon>Pezizomycotina</taxon>
        <taxon>Sordariomycetes</taxon>
        <taxon>Xylariomycetidae</taxon>
        <taxon>Xylariales</taxon>
        <taxon>Xylariaceae</taxon>
        <taxon>Xylaria</taxon>
    </lineage>
</organism>
<feature type="region of interest" description="Disordered" evidence="1">
    <location>
        <begin position="1"/>
        <end position="85"/>
    </location>
</feature>
<protein>
    <submittedName>
        <fullName evidence="2">Uncharacterized protein</fullName>
    </submittedName>
</protein>
<evidence type="ECO:0000313" key="3">
    <source>
        <dbReference type="Proteomes" id="UP001305414"/>
    </source>
</evidence>
<name>A0AAN7UW28_9PEZI</name>
<keyword evidence="3" id="KW-1185">Reference proteome</keyword>
<reference evidence="2 3" key="1">
    <citation type="submission" date="2023-10" db="EMBL/GenBank/DDBJ databases">
        <title>Draft genome sequence of Xylaria bambusicola isolate GMP-LS, the root and basal stem rot pathogen of sugarcane in Indonesia.</title>
        <authorList>
            <person name="Selvaraj P."/>
            <person name="Muralishankar V."/>
            <person name="Muruganantham S."/>
            <person name="Sp S."/>
            <person name="Haryani S."/>
            <person name="Lau K.J.X."/>
            <person name="Naqvi N.I."/>
        </authorList>
    </citation>
    <scope>NUCLEOTIDE SEQUENCE [LARGE SCALE GENOMIC DNA]</scope>
    <source>
        <strain evidence="2">GMP-LS</strain>
    </source>
</reference>